<keyword evidence="2" id="KW-0456">Lyase</keyword>
<dbReference type="EMBL" id="JAESVB010000008">
    <property type="protein sequence ID" value="MCB8876842.1"/>
    <property type="molecule type" value="Genomic_DNA"/>
</dbReference>
<evidence type="ECO:0000256" key="2">
    <source>
        <dbReference type="ARBA" id="ARBA00023239"/>
    </source>
</evidence>
<dbReference type="Proteomes" id="UP000708298">
    <property type="component" value="Unassembled WGS sequence"/>
</dbReference>
<accession>A0A964E065</accession>
<dbReference type="Pfam" id="PF01168">
    <property type="entry name" value="Ala_racemase_N"/>
    <property type="match status" value="1"/>
</dbReference>
<dbReference type="InterPro" id="IPR051466">
    <property type="entry name" value="D-amino_acid_metab_enzyme"/>
</dbReference>
<dbReference type="GO" id="GO:0008721">
    <property type="term" value="F:D-serine ammonia-lyase activity"/>
    <property type="evidence" value="ECO:0007669"/>
    <property type="project" value="TreeGrafter"/>
</dbReference>
<feature type="domain" description="D-serine dehydratase-like" evidence="3">
    <location>
        <begin position="291"/>
        <end position="378"/>
    </location>
</feature>
<dbReference type="InterPro" id="IPR029066">
    <property type="entry name" value="PLP-binding_barrel"/>
</dbReference>
<gene>
    <name evidence="4" type="ORF">ASILVAE211_16740</name>
</gene>
<proteinExistence type="inferred from homology"/>
<evidence type="ECO:0000256" key="1">
    <source>
        <dbReference type="ARBA" id="ARBA00005323"/>
    </source>
</evidence>
<reference evidence="4" key="1">
    <citation type="journal article" date="2021" name="Microorganisms">
        <title>Acidisoma silvae sp. nov. and Acidisomacellulosilytica sp. nov., Two Acidophilic Bacteria Isolated from Decaying Wood, Hydrolyzing Cellulose and Producing Poly-3-hydroxybutyrate.</title>
        <authorList>
            <person name="Mieszkin S."/>
            <person name="Pouder E."/>
            <person name="Uroz S."/>
            <person name="Simon-Colin C."/>
            <person name="Alain K."/>
        </authorList>
    </citation>
    <scope>NUCLEOTIDE SEQUENCE</scope>
    <source>
        <strain evidence="4">HW T2.11</strain>
    </source>
</reference>
<dbReference type="InterPro" id="IPR042208">
    <property type="entry name" value="D-ser_dehydrat-like_sf"/>
</dbReference>
<evidence type="ECO:0000313" key="4">
    <source>
        <dbReference type="EMBL" id="MCB8876842.1"/>
    </source>
</evidence>
<reference evidence="4" key="2">
    <citation type="submission" date="2021-01" db="EMBL/GenBank/DDBJ databases">
        <authorList>
            <person name="Mieszkin S."/>
            <person name="Pouder E."/>
            <person name="Alain K."/>
        </authorList>
    </citation>
    <scope>NUCLEOTIDE SEQUENCE</scope>
    <source>
        <strain evidence="4">HW T2.11</strain>
    </source>
</reference>
<dbReference type="Gene3D" id="2.40.37.20">
    <property type="entry name" value="D-serine dehydratase-like domain"/>
    <property type="match status" value="1"/>
</dbReference>
<comment type="caution">
    <text evidence="4">The sequence shown here is derived from an EMBL/GenBank/DDBJ whole genome shotgun (WGS) entry which is preliminary data.</text>
</comment>
<evidence type="ECO:0000259" key="3">
    <source>
        <dbReference type="SMART" id="SM01119"/>
    </source>
</evidence>
<dbReference type="Gene3D" id="3.20.20.10">
    <property type="entry name" value="Alanine racemase"/>
    <property type="match status" value="1"/>
</dbReference>
<dbReference type="SUPFAM" id="SSF51419">
    <property type="entry name" value="PLP-binding barrel"/>
    <property type="match status" value="1"/>
</dbReference>
<organism evidence="4 5">
    <name type="scientific">Acidisoma silvae</name>
    <dbReference type="NCBI Taxonomy" id="2802396"/>
    <lineage>
        <taxon>Bacteria</taxon>
        <taxon>Pseudomonadati</taxon>
        <taxon>Pseudomonadota</taxon>
        <taxon>Alphaproteobacteria</taxon>
        <taxon>Acetobacterales</taxon>
        <taxon>Acidocellaceae</taxon>
        <taxon>Acidisoma</taxon>
    </lineage>
</organism>
<dbReference type="InterPro" id="IPR001608">
    <property type="entry name" value="Ala_racemase_N"/>
</dbReference>
<dbReference type="PANTHER" id="PTHR28004:SF2">
    <property type="entry name" value="D-SERINE DEHYDRATASE"/>
    <property type="match status" value="1"/>
</dbReference>
<dbReference type="AlphaFoldDB" id="A0A964E065"/>
<dbReference type="SMART" id="SM01119">
    <property type="entry name" value="D-ser_dehydrat"/>
    <property type="match status" value="1"/>
</dbReference>
<dbReference type="Pfam" id="PF14031">
    <property type="entry name" value="D-ser_dehydrat"/>
    <property type="match status" value="1"/>
</dbReference>
<name>A0A964E065_9PROT</name>
<protein>
    <submittedName>
        <fullName evidence="4">DSD1 family PLP-dependent enzyme</fullName>
    </submittedName>
</protein>
<dbReference type="CDD" id="cd06819">
    <property type="entry name" value="PLPDE_III_LS_D-TA"/>
    <property type="match status" value="1"/>
</dbReference>
<dbReference type="GO" id="GO:0036088">
    <property type="term" value="P:D-serine catabolic process"/>
    <property type="evidence" value="ECO:0007669"/>
    <property type="project" value="TreeGrafter"/>
</dbReference>
<dbReference type="InterPro" id="IPR026956">
    <property type="entry name" value="D-ser_dehydrat-like_dom"/>
</dbReference>
<evidence type="ECO:0000313" key="5">
    <source>
        <dbReference type="Proteomes" id="UP000708298"/>
    </source>
</evidence>
<dbReference type="RefSeq" id="WP_227322500.1">
    <property type="nucleotide sequence ID" value="NZ_JAESVB010000008.1"/>
</dbReference>
<comment type="similarity">
    <text evidence="1">Belongs to the DSD1 family.</text>
</comment>
<keyword evidence="5" id="KW-1185">Reference proteome</keyword>
<dbReference type="PANTHER" id="PTHR28004">
    <property type="entry name" value="ZGC:162816-RELATED"/>
    <property type="match status" value="1"/>
</dbReference>
<sequence>MSSADGVSPLDGASGAPSLQRILRRPAEPGMALAQIETPALLVDLPALDRNIARLAAYVQSQSPGVRLRPHAKTHKSPDVARRQIAAGAVGVCCQTVGEAEAMAAAGIADILLSNQIAGAGKAARLAAIAGQSRLSVCVDDPAQVALLSEAALAAGVTIHILVELDVGGARCGVQSAEAARALAELVQSTPGLGFGGLQAYHGRAQHMRKPQERKAAIERAILLAGEAAAKIRAAGIACDTVTGAGTGSFEFEAASALYTELQCGSYVFMDADYARNERDDTTAMPRFEQALTVLTTVISTPLPDRAVCDAGLKAMSLDSGPPSLQLHPGLDYAGVSDEHSTLTMHAPATLRVGQAIHLVPGHCDPTVAMHDWIIVHDGKRVLDVWPVTRGW</sequence>